<comment type="caution">
    <text evidence="1">The sequence shown here is derived from an EMBL/GenBank/DDBJ whole genome shotgun (WGS) entry which is preliminary data.</text>
</comment>
<dbReference type="AlphaFoldDB" id="A0A9D4IHW5"/>
<evidence type="ECO:0000313" key="2">
    <source>
        <dbReference type="Proteomes" id="UP000828390"/>
    </source>
</evidence>
<dbReference type="Proteomes" id="UP000828390">
    <property type="component" value="Unassembled WGS sequence"/>
</dbReference>
<keyword evidence="2" id="KW-1185">Reference proteome</keyword>
<sequence length="82" mass="9323">MSRLGQLYYTGFPENGGKFKYIMSIPRDKRGVCSWKLCQKGPRPQEVGLPQHSGHKHMPALTSNKDEFKSGLEKRNFAQIKG</sequence>
<reference evidence="1" key="1">
    <citation type="journal article" date="2019" name="bioRxiv">
        <title>The Genome of the Zebra Mussel, Dreissena polymorpha: A Resource for Invasive Species Research.</title>
        <authorList>
            <person name="McCartney M.A."/>
            <person name="Auch B."/>
            <person name="Kono T."/>
            <person name="Mallez S."/>
            <person name="Zhang Y."/>
            <person name="Obille A."/>
            <person name="Becker A."/>
            <person name="Abrahante J.E."/>
            <person name="Garbe J."/>
            <person name="Badalamenti J.P."/>
            <person name="Herman A."/>
            <person name="Mangelson H."/>
            <person name="Liachko I."/>
            <person name="Sullivan S."/>
            <person name="Sone E.D."/>
            <person name="Koren S."/>
            <person name="Silverstein K.A.T."/>
            <person name="Beckman K.B."/>
            <person name="Gohl D.M."/>
        </authorList>
    </citation>
    <scope>NUCLEOTIDE SEQUENCE</scope>
    <source>
        <strain evidence="1">Duluth1</strain>
        <tissue evidence="1">Whole animal</tissue>
    </source>
</reference>
<organism evidence="1 2">
    <name type="scientific">Dreissena polymorpha</name>
    <name type="common">Zebra mussel</name>
    <name type="synonym">Mytilus polymorpha</name>
    <dbReference type="NCBI Taxonomy" id="45954"/>
    <lineage>
        <taxon>Eukaryota</taxon>
        <taxon>Metazoa</taxon>
        <taxon>Spiralia</taxon>
        <taxon>Lophotrochozoa</taxon>
        <taxon>Mollusca</taxon>
        <taxon>Bivalvia</taxon>
        <taxon>Autobranchia</taxon>
        <taxon>Heteroconchia</taxon>
        <taxon>Euheterodonta</taxon>
        <taxon>Imparidentia</taxon>
        <taxon>Neoheterodontei</taxon>
        <taxon>Myida</taxon>
        <taxon>Dreissenoidea</taxon>
        <taxon>Dreissenidae</taxon>
        <taxon>Dreissena</taxon>
    </lineage>
</organism>
<name>A0A9D4IHW5_DREPO</name>
<dbReference type="EMBL" id="JAIWYP010000009">
    <property type="protein sequence ID" value="KAH3774800.1"/>
    <property type="molecule type" value="Genomic_DNA"/>
</dbReference>
<evidence type="ECO:0000313" key="1">
    <source>
        <dbReference type="EMBL" id="KAH3774800.1"/>
    </source>
</evidence>
<gene>
    <name evidence="1" type="ORF">DPMN_176193</name>
</gene>
<proteinExistence type="predicted"/>
<accession>A0A9D4IHW5</accession>
<protein>
    <submittedName>
        <fullName evidence="1">Uncharacterized protein</fullName>
    </submittedName>
</protein>
<reference evidence="1" key="2">
    <citation type="submission" date="2020-11" db="EMBL/GenBank/DDBJ databases">
        <authorList>
            <person name="McCartney M.A."/>
            <person name="Auch B."/>
            <person name="Kono T."/>
            <person name="Mallez S."/>
            <person name="Becker A."/>
            <person name="Gohl D.M."/>
            <person name="Silverstein K.A.T."/>
            <person name="Koren S."/>
            <person name="Bechman K.B."/>
            <person name="Herman A."/>
            <person name="Abrahante J.E."/>
            <person name="Garbe J."/>
        </authorList>
    </citation>
    <scope>NUCLEOTIDE SEQUENCE</scope>
    <source>
        <strain evidence="1">Duluth1</strain>
        <tissue evidence="1">Whole animal</tissue>
    </source>
</reference>